<comment type="caution">
    <text evidence="2">The sequence shown here is derived from an EMBL/GenBank/DDBJ whole genome shotgun (WGS) entry which is preliminary data.</text>
</comment>
<dbReference type="EMBL" id="SJPV01000008">
    <property type="protein sequence ID" value="TWU34418.1"/>
    <property type="molecule type" value="Genomic_DNA"/>
</dbReference>
<dbReference type="Gene3D" id="3.40.50.150">
    <property type="entry name" value="Vaccinia Virus protein VP39"/>
    <property type="match status" value="1"/>
</dbReference>
<protein>
    <recommendedName>
        <fullName evidence="1">Methyltransferase FkbM domain-containing protein</fullName>
    </recommendedName>
</protein>
<dbReference type="PANTHER" id="PTHR34203:SF15">
    <property type="entry name" value="SLL1173 PROTEIN"/>
    <property type="match status" value="1"/>
</dbReference>
<gene>
    <name evidence="2" type="ORF">Poly41_45660</name>
</gene>
<evidence type="ECO:0000313" key="2">
    <source>
        <dbReference type="EMBL" id="TWU34418.1"/>
    </source>
</evidence>
<dbReference type="Pfam" id="PF05050">
    <property type="entry name" value="Methyltransf_21"/>
    <property type="match status" value="1"/>
</dbReference>
<keyword evidence="3" id="KW-1185">Reference proteome</keyword>
<dbReference type="NCBIfam" id="TIGR01444">
    <property type="entry name" value="fkbM_fam"/>
    <property type="match status" value="1"/>
</dbReference>
<reference evidence="2 3" key="1">
    <citation type="submission" date="2019-02" db="EMBL/GenBank/DDBJ databases">
        <title>Deep-cultivation of Planctomycetes and their phenomic and genomic characterization uncovers novel biology.</title>
        <authorList>
            <person name="Wiegand S."/>
            <person name="Jogler M."/>
            <person name="Boedeker C."/>
            <person name="Pinto D."/>
            <person name="Vollmers J."/>
            <person name="Rivas-Marin E."/>
            <person name="Kohn T."/>
            <person name="Peeters S.H."/>
            <person name="Heuer A."/>
            <person name="Rast P."/>
            <person name="Oberbeckmann S."/>
            <person name="Bunk B."/>
            <person name="Jeske O."/>
            <person name="Meyerdierks A."/>
            <person name="Storesund J.E."/>
            <person name="Kallscheuer N."/>
            <person name="Luecker S."/>
            <person name="Lage O.M."/>
            <person name="Pohl T."/>
            <person name="Merkel B.J."/>
            <person name="Hornburger P."/>
            <person name="Mueller R.-W."/>
            <person name="Bruemmer F."/>
            <person name="Labrenz M."/>
            <person name="Spormann A.M."/>
            <person name="Op Den Camp H."/>
            <person name="Overmann J."/>
            <person name="Amann R."/>
            <person name="Jetten M.S.M."/>
            <person name="Mascher T."/>
            <person name="Medema M.H."/>
            <person name="Devos D.P."/>
            <person name="Kaster A.-K."/>
            <person name="Ovreas L."/>
            <person name="Rohde M."/>
            <person name="Galperin M.Y."/>
            <person name="Jogler C."/>
        </authorList>
    </citation>
    <scope>NUCLEOTIDE SEQUENCE [LARGE SCALE GENOMIC DNA]</scope>
    <source>
        <strain evidence="2 3">Poly41</strain>
    </source>
</reference>
<dbReference type="Proteomes" id="UP000319143">
    <property type="component" value="Unassembled WGS sequence"/>
</dbReference>
<dbReference type="RefSeq" id="WP_197231508.1">
    <property type="nucleotide sequence ID" value="NZ_SJPV01000008.1"/>
</dbReference>
<evidence type="ECO:0000313" key="3">
    <source>
        <dbReference type="Proteomes" id="UP000319143"/>
    </source>
</evidence>
<proteinExistence type="predicted"/>
<dbReference type="PANTHER" id="PTHR34203">
    <property type="entry name" value="METHYLTRANSFERASE, FKBM FAMILY PROTEIN"/>
    <property type="match status" value="1"/>
</dbReference>
<organism evidence="2 3">
    <name type="scientific">Novipirellula artificiosorum</name>
    <dbReference type="NCBI Taxonomy" id="2528016"/>
    <lineage>
        <taxon>Bacteria</taxon>
        <taxon>Pseudomonadati</taxon>
        <taxon>Planctomycetota</taxon>
        <taxon>Planctomycetia</taxon>
        <taxon>Pirellulales</taxon>
        <taxon>Pirellulaceae</taxon>
        <taxon>Novipirellula</taxon>
    </lineage>
</organism>
<dbReference type="InterPro" id="IPR029063">
    <property type="entry name" value="SAM-dependent_MTases_sf"/>
</dbReference>
<evidence type="ECO:0000259" key="1">
    <source>
        <dbReference type="Pfam" id="PF05050"/>
    </source>
</evidence>
<dbReference type="InterPro" id="IPR052514">
    <property type="entry name" value="SAM-dependent_MTase"/>
</dbReference>
<sequence length="255" mass="28890">MHHVKNLAKRAGHRVQKTVGYRLLRTKKWGVDWLDDCLRIASEGWHPQFRSLEVVFDVGANIGQTARKLHLRACPRTIYSFEPVASTFEQLRSNTENLRSVKCLPYGLSDNDQEAQINIYTASVLASTCDRSPILSSDCEAFERTETIQLRTVDSVCREFEIDSIDLLKVDTEGADLRTLQGASEMLASHRIGFVLFEFYCPTSPITENGTYCPVDAFLSSQGYRLISFYTDFVHEQQSIGVYNALYMATPEVLV</sequence>
<accession>A0A5C6DCL2</accession>
<name>A0A5C6DCL2_9BACT</name>
<dbReference type="InterPro" id="IPR006342">
    <property type="entry name" value="FkbM_mtfrase"/>
</dbReference>
<dbReference type="AlphaFoldDB" id="A0A5C6DCL2"/>
<feature type="domain" description="Methyltransferase FkbM" evidence="1">
    <location>
        <begin position="57"/>
        <end position="226"/>
    </location>
</feature>
<dbReference type="SUPFAM" id="SSF53335">
    <property type="entry name" value="S-adenosyl-L-methionine-dependent methyltransferases"/>
    <property type="match status" value="1"/>
</dbReference>